<evidence type="ECO:0000313" key="2">
    <source>
        <dbReference type="Proteomes" id="UP000054560"/>
    </source>
</evidence>
<feature type="non-terminal residue" evidence="1">
    <location>
        <position position="1"/>
    </location>
</feature>
<proteinExistence type="predicted"/>
<name>A0A0L0EZ03_9EUKA</name>
<evidence type="ECO:0000313" key="1">
    <source>
        <dbReference type="EMBL" id="KNC69626.1"/>
    </source>
</evidence>
<sequence length="69" mass="8007">FKINHHKKTAYVMAKDIDEYGPQLKLIQNRAITFHCGSPRIFCGTLITGTAPKKDEKEEENEKEIYDRP</sequence>
<keyword evidence="2" id="KW-1185">Reference proteome</keyword>
<gene>
    <name evidence="1" type="ORF">SARC_17861</name>
</gene>
<dbReference type="AlphaFoldDB" id="A0A0L0EZ03"/>
<dbReference type="EMBL" id="KQ254054">
    <property type="protein sequence ID" value="KNC69626.1"/>
    <property type="molecule type" value="Genomic_DNA"/>
</dbReference>
<dbReference type="RefSeq" id="XP_014143528.1">
    <property type="nucleotide sequence ID" value="XM_014288053.1"/>
</dbReference>
<accession>A0A0L0EZ03</accession>
<dbReference type="OrthoDB" id="159229at2759"/>
<protein>
    <submittedName>
        <fullName evidence="1">Uncharacterized protein</fullName>
    </submittedName>
</protein>
<organism evidence="1 2">
    <name type="scientific">Sphaeroforma arctica JP610</name>
    <dbReference type="NCBI Taxonomy" id="667725"/>
    <lineage>
        <taxon>Eukaryota</taxon>
        <taxon>Ichthyosporea</taxon>
        <taxon>Ichthyophonida</taxon>
        <taxon>Sphaeroforma</taxon>
    </lineage>
</organism>
<dbReference type="GeneID" id="25918365"/>
<dbReference type="Proteomes" id="UP000054560">
    <property type="component" value="Unassembled WGS sequence"/>
</dbReference>
<reference evidence="1 2" key="1">
    <citation type="submission" date="2011-02" db="EMBL/GenBank/DDBJ databases">
        <title>The Genome Sequence of Sphaeroforma arctica JP610.</title>
        <authorList>
            <consortium name="The Broad Institute Genome Sequencing Platform"/>
            <person name="Russ C."/>
            <person name="Cuomo C."/>
            <person name="Young S.K."/>
            <person name="Zeng Q."/>
            <person name="Gargeya S."/>
            <person name="Alvarado L."/>
            <person name="Berlin A."/>
            <person name="Chapman S.B."/>
            <person name="Chen Z."/>
            <person name="Freedman E."/>
            <person name="Gellesch M."/>
            <person name="Goldberg J."/>
            <person name="Griggs A."/>
            <person name="Gujja S."/>
            <person name="Heilman E."/>
            <person name="Heiman D."/>
            <person name="Howarth C."/>
            <person name="Mehta T."/>
            <person name="Neiman D."/>
            <person name="Pearson M."/>
            <person name="Roberts A."/>
            <person name="Saif S."/>
            <person name="Shea T."/>
            <person name="Shenoy N."/>
            <person name="Sisk P."/>
            <person name="Stolte C."/>
            <person name="Sykes S."/>
            <person name="White J."/>
            <person name="Yandava C."/>
            <person name="Burger G."/>
            <person name="Gray M.W."/>
            <person name="Holland P.W.H."/>
            <person name="King N."/>
            <person name="Lang F.B.F."/>
            <person name="Roger A.J."/>
            <person name="Ruiz-Trillo I."/>
            <person name="Haas B."/>
            <person name="Nusbaum C."/>
            <person name="Birren B."/>
        </authorList>
    </citation>
    <scope>NUCLEOTIDE SEQUENCE [LARGE SCALE GENOMIC DNA]</scope>
    <source>
        <strain evidence="1 2">JP610</strain>
    </source>
</reference>